<evidence type="ECO:0000313" key="11">
    <source>
        <dbReference type="Proteomes" id="UP000410492"/>
    </source>
</evidence>
<evidence type="ECO:0000259" key="9">
    <source>
        <dbReference type="PROSITE" id="PS50127"/>
    </source>
</evidence>
<keyword evidence="4 7" id="KW-0833">Ubl conjugation pathway</keyword>
<dbReference type="CDD" id="cd23801">
    <property type="entry name" value="UBCc_UBE2L3"/>
    <property type="match status" value="1"/>
</dbReference>
<evidence type="ECO:0000256" key="5">
    <source>
        <dbReference type="ARBA" id="ARBA00067751"/>
    </source>
</evidence>
<dbReference type="AlphaFoldDB" id="A0A653DWP3"/>
<evidence type="ECO:0000313" key="10">
    <source>
        <dbReference type="EMBL" id="VEN64482.1"/>
    </source>
</evidence>
<dbReference type="SUPFAM" id="SSF54495">
    <property type="entry name" value="UBC-like"/>
    <property type="match status" value="1"/>
</dbReference>
<dbReference type="PANTHER" id="PTHR24068">
    <property type="entry name" value="UBIQUITIN-CONJUGATING ENZYME E2"/>
    <property type="match status" value="1"/>
</dbReference>
<dbReference type="InterPro" id="IPR023313">
    <property type="entry name" value="UBQ-conjugating_AS"/>
</dbReference>
<dbReference type="SMART" id="SM00212">
    <property type="entry name" value="UBCc"/>
    <property type="match status" value="1"/>
</dbReference>
<sequence length="187" mass="22376">MNKKNDQPEPPPPSKNPLENLPLVRIQKELWEVKTRGLQTFRVVKAKDTEPLFWQILLIPDHPPYDQGAFRVQIEFPFEYPFKPPIFTFMTKIYHPNIDEKGQVCIPYIKPENWRPSTRIEQIIEVLLAMLHQPDLDRPLRTDVADQYQKDRKKFNRNADDYTKRHAEERPEPEPEPKKKKRKKKAE</sequence>
<dbReference type="PROSITE" id="PS50127">
    <property type="entry name" value="UBC_2"/>
    <property type="match status" value="1"/>
</dbReference>
<evidence type="ECO:0000256" key="3">
    <source>
        <dbReference type="ARBA" id="ARBA00022679"/>
    </source>
</evidence>
<feature type="compositionally biased region" description="Basic and acidic residues" evidence="8">
    <location>
        <begin position="157"/>
        <end position="177"/>
    </location>
</feature>
<comment type="catalytic activity">
    <reaction evidence="1">
        <text>S-ubiquitinyl-[E1 ubiquitin-activating enzyme]-L-cysteine + [E2 ubiquitin-conjugating enzyme]-L-cysteine = [E1 ubiquitin-activating enzyme]-L-cysteine + S-ubiquitinyl-[E2 ubiquitin-conjugating enzyme]-L-cysteine.</text>
        <dbReference type="EC" id="2.3.2.23"/>
    </reaction>
</comment>
<feature type="compositionally biased region" description="Basic residues" evidence="8">
    <location>
        <begin position="178"/>
        <end position="187"/>
    </location>
</feature>
<feature type="region of interest" description="Disordered" evidence="8">
    <location>
        <begin position="147"/>
        <end position="187"/>
    </location>
</feature>
<keyword evidence="3" id="KW-0808">Transferase</keyword>
<organism evidence="10 11">
    <name type="scientific">Callosobruchus maculatus</name>
    <name type="common">Southern cowpea weevil</name>
    <name type="synonym">Pulse bruchid</name>
    <dbReference type="NCBI Taxonomy" id="64391"/>
    <lineage>
        <taxon>Eukaryota</taxon>
        <taxon>Metazoa</taxon>
        <taxon>Ecdysozoa</taxon>
        <taxon>Arthropoda</taxon>
        <taxon>Hexapoda</taxon>
        <taxon>Insecta</taxon>
        <taxon>Pterygota</taxon>
        <taxon>Neoptera</taxon>
        <taxon>Endopterygota</taxon>
        <taxon>Coleoptera</taxon>
        <taxon>Polyphaga</taxon>
        <taxon>Cucujiformia</taxon>
        <taxon>Chrysomeloidea</taxon>
        <taxon>Chrysomelidae</taxon>
        <taxon>Bruchinae</taxon>
        <taxon>Bruchini</taxon>
        <taxon>Callosobruchus</taxon>
    </lineage>
</organism>
<dbReference type="InterPro" id="IPR016135">
    <property type="entry name" value="UBQ-conjugating_enzyme/RWD"/>
</dbReference>
<dbReference type="PROSITE" id="PS00183">
    <property type="entry name" value="UBC_1"/>
    <property type="match status" value="1"/>
</dbReference>
<evidence type="ECO:0000256" key="1">
    <source>
        <dbReference type="ARBA" id="ARBA00000485"/>
    </source>
</evidence>
<protein>
    <recommendedName>
        <fullName evidence="5">Ubiquitin-conjugating enzyme E2-18 kDa</fullName>
        <ecNumber evidence="2">2.3.2.23</ecNumber>
    </recommendedName>
</protein>
<dbReference type="OrthoDB" id="9978460at2759"/>
<keyword evidence="7" id="KW-0547">Nucleotide-binding</keyword>
<feature type="active site" description="Glycyl thioester intermediate" evidence="6">
    <location>
        <position position="105"/>
    </location>
</feature>
<dbReference type="FunFam" id="3.10.110.10:FF:000011">
    <property type="entry name" value="Ubiquitin-conjugating enzyme E2 L3"/>
    <property type="match status" value="1"/>
</dbReference>
<dbReference type="Gene3D" id="3.10.110.10">
    <property type="entry name" value="Ubiquitin Conjugating Enzyme"/>
    <property type="match status" value="1"/>
</dbReference>
<dbReference type="EC" id="2.3.2.23" evidence="2"/>
<evidence type="ECO:0000256" key="4">
    <source>
        <dbReference type="ARBA" id="ARBA00022786"/>
    </source>
</evidence>
<dbReference type="GO" id="GO:0005524">
    <property type="term" value="F:ATP binding"/>
    <property type="evidence" value="ECO:0007669"/>
    <property type="project" value="UniProtKB-UniRule"/>
</dbReference>
<accession>A0A653DWP3</accession>
<dbReference type="EMBL" id="CAACVG010015452">
    <property type="protein sequence ID" value="VEN64482.1"/>
    <property type="molecule type" value="Genomic_DNA"/>
</dbReference>
<dbReference type="InterPro" id="IPR000608">
    <property type="entry name" value="UBC"/>
</dbReference>
<comment type="similarity">
    <text evidence="7">Belongs to the ubiquitin-conjugating enzyme family.</text>
</comment>
<keyword evidence="7" id="KW-0067">ATP-binding</keyword>
<dbReference type="GO" id="GO:0061631">
    <property type="term" value="F:ubiquitin conjugating enzyme activity"/>
    <property type="evidence" value="ECO:0007669"/>
    <property type="project" value="UniProtKB-EC"/>
</dbReference>
<gene>
    <name evidence="10" type="ORF">CALMAC_LOCUS20995</name>
</gene>
<name>A0A653DWP3_CALMS</name>
<keyword evidence="11" id="KW-1185">Reference proteome</keyword>
<feature type="domain" description="UBC core" evidence="9">
    <location>
        <begin position="21"/>
        <end position="168"/>
    </location>
</feature>
<dbReference type="Pfam" id="PF00179">
    <property type="entry name" value="UQ_con"/>
    <property type="match status" value="1"/>
</dbReference>
<evidence type="ECO:0000256" key="7">
    <source>
        <dbReference type="RuleBase" id="RU362109"/>
    </source>
</evidence>
<evidence type="ECO:0000256" key="2">
    <source>
        <dbReference type="ARBA" id="ARBA00012486"/>
    </source>
</evidence>
<evidence type="ECO:0000256" key="6">
    <source>
        <dbReference type="PROSITE-ProRule" id="PRU10133"/>
    </source>
</evidence>
<evidence type="ECO:0000256" key="8">
    <source>
        <dbReference type="SAM" id="MobiDB-lite"/>
    </source>
</evidence>
<reference evidence="10 11" key="1">
    <citation type="submission" date="2019-01" db="EMBL/GenBank/DDBJ databases">
        <authorList>
            <person name="Sayadi A."/>
        </authorList>
    </citation>
    <scope>NUCLEOTIDE SEQUENCE [LARGE SCALE GENOMIC DNA]</scope>
</reference>
<dbReference type="Proteomes" id="UP000410492">
    <property type="component" value="Unassembled WGS sequence"/>
</dbReference>
<proteinExistence type="inferred from homology"/>